<name>A0A7C4MSU6_9BACT</name>
<dbReference type="InterPro" id="IPR003741">
    <property type="entry name" value="LUD_dom"/>
</dbReference>
<accession>A0A7C4MSU6</accession>
<sequence length="456" mass="50199">MNLATTERYRETAAKALSDPILKQALKGLQDRLGKGALEAYRHLPEGEGLRHLAHDIRMNHVEHLDVLLDTLSRNIEARGGKVFFASDAASAAEYVVQLARRQGVRSVVKGKSMTSEEVGINAALEAEGIEVTETDLGEFIIQLAGESPSHIIAPAIHKTRQDIGRLFESKLGIPFTDDPPTLTRAARNHLRARFLSADMGITGCNLACAETGQIALVSNEGNIRMATTLPRIHVAIMGMERVCATIDEQLLLLRLLSRGASAQKMGGYVSFLAGPRREGFYDGPEEFHVIVLDNGRSRILADPVFREVLCCIRCGGCLNVCPVYARIGGHSYGYAYCGPIGAVVTPLLTDIERSKHLFCGETLCGACKDVCPVAVDLPRMLLALRQVLAEGSPRWNVRPKPSFERFGYDIWAWVMTHPKAYQALLHGMRALWPLLRRLPVPGWTPYRELPRTFGG</sequence>
<dbReference type="InterPro" id="IPR017896">
    <property type="entry name" value="4Fe4S_Fe-S-bd"/>
</dbReference>
<protein>
    <submittedName>
        <fullName evidence="6">Iron-sulfur cluster-binding protein</fullName>
    </submittedName>
</protein>
<dbReference type="InterPro" id="IPR004452">
    <property type="entry name" value="LutB/LldF"/>
</dbReference>
<feature type="domain" description="4Fe-4S ferredoxin-type" evidence="5">
    <location>
        <begin position="302"/>
        <end position="332"/>
    </location>
</feature>
<dbReference type="GO" id="GO:0051539">
    <property type="term" value="F:4 iron, 4 sulfur cluster binding"/>
    <property type="evidence" value="ECO:0007669"/>
    <property type="project" value="UniProtKB-KW"/>
</dbReference>
<dbReference type="PANTHER" id="PTHR47153:SF2">
    <property type="entry name" value="LACTATE UTILIZATION PROTEIN B"/>
    <property type="match status" value="1"/>
</dbReference>
<dbReference type="SUPFAM" id="SSF100950">
    <property type="entry name" value="NagB/RpiA/CoA transferase-like"/>
    <property type="match status" value="1"/>
</dbReference>
<gene>
    <name evidence="6" type="ORF">ENS29_06345</name>
</gene>
<organism evidence="6">
    <name type="scientific">Desulfatirhabdium butyrativorans</name>
    <dbReference type="NCBI Taxonomy" id="340467"/>
    <lineage>
        <taxon>Bacteria</taxon>
        <taxon>Pseudomonadati</taxon>
        <taxon>Thermodesulfobacteriota</taxon>
        <taxon>Desulfobacteria</taxon>
        <taxon>Desulfobacterales</taxon>
        <taxon>Desulfatirhabdiaceae</taxon>
        <taxon>Desulfatirhabdium</taxon>
    </lineage>
</organism>
<dbReference type="PANTHER" id="PTHR47153">
    <property type="entry name" value="LACTATE UTILIZATION PROTEIN B"/>
    <property type="match status" value="1"/>
</dbReference>
<dbReference type="Gene3D" id="3.40.50.10420">
    <property type="entry name" value="NagB/RpiA/CoA transferase-like"/>
    <property type="match status" value="1"/>
</dbReference>
<dbReference type="InterPro" id="IPR017900">
    <property type="entry name" value="4Fe4S_Fe_S_CS"/>
</dbReference>
<evidence type="ECO:0000256" key="3">
    <source>
        <dbReference type="ARBA" id="ARBA00023004"/>
    </source>
</evidence>
<evidence type="ECO:0000259" key="5">
    <source>
        <dbReference type="PROSITE" id="PS51379"/>
    </source>
</evidence>
<evidence type="ECO:0000256" key="4">
    <source>
        <dbReference type="ARBA" id="ARBA00023014"/>
    </source>
</evidence>
<evidence type="ECO:0000313" key="6">
    <source>
        <dbReference type="EMBL" id="HGU32459.1"/>
    </source>
</evidence>
<dbReference type="PROSITE" id="PS00198">
    <property type="entry name" value="4FE4S_FER_1"/>
    <property type="match status" value="1"/>
</dbReference>
<reference evidence="6" key="1">
    <citation type="journal article" date="2020" name="mSystems">
        <title>Genome- and Community-Level Interaction Insights into Carbon Utilization and Element Cycling Functions of Hydrothermarchaeota in Hydrothermal Sediment.</title>
        <authorList>
            <person name="Zhou Z."/>
            <person name="Liu Y."/>
            <person name="Xu W."/>
            <person name="Pan J."/>
            <person name="Luo Z.H."/>
            <person name="Li M."/>
        </authorList>
    </citation>
    <scope>NUCLEOTIDE SEQUENCE [LARGE SCALE GENOMIC DNA]</scope>
    <source>
        <strain evidence="6">SpSt-477</strain>
    </source>
</reference>
<dbReference type="AlphaFoldDB" id="A0A7C4MSU6"/>
<dbReference type="NCBIfam" id="TIGR00273">
    <property type="entry name" value="LutB/LldF family L-lactate oxidation iron-sulfur protein"/>
    <property type="match status" value="1"/>
</dbReference>
<dbReference type="GO" id="GO:0046872">
    <property type="term" value="F:metal ion binding"/>
    <property type="evidence" value="ECO:0007669"/>
    <property type="project" value="UniProtKB-KW"/>
</dbReference>
<dbReference type="SUPFAM" id="SSF54862">
    <property type="entry name" value="4Fe-4S ferredoxins"/>
    <property type="match status" value="1"/>
</dbReference>
<proteinExistence type="predicted"/>
<dbReference type="InterPro" id="IPR037171">
    <property type="entry name" value="NagB/RpiA_transferase-like"/>
</dbReference>
<evidence type="ECO:0000256" key="1">
    <source>
        <dbReference type="ARBA" id="ARBA00022485"/>
    </source>
</evidence>
<keyword evidence="2" id="KW-0479">Metal-binding</keyword>
<keyword evidence="1" id="KW-0004">4Fe-4S</keyword>
<dbReference type="Pfam" id="PF13183">
    <property type="entry name" value="Fer4_8"/>
    <property type="match status" value="1"/>
</dbReference>
<dbReference type="GO" id="GO:0006089">
    <property type="term" value="P:lactate metabolic process"/>
    <property type="evidence" value="ECO:0007669"/>
    <property type="project" value="InterPro"/>
</dbReference>
<dbReference type="Pfam" id="PF02589">
    <property type="entry name" value="LUD_dom"/>
    <property type="match status" value="1"/>
</dbReference>
<keyword evidence="3" id="KW-0408">Iron</keyword>
<dbReference type="PROSITE" id="PS51379">
    <property type="entry name" value="4FE4S_FER_2"/>
    <property type="match status" value="1"/>
</dbReference>
<dbReference type="EMBL" id="DSUH01000145">
    <property type="protein sequence ID" value="HGU32459.1"/>
    <property type="molecule type" value="Genomic_DNA"/>
</dbReference>
<dbReference type="InterPro" id="IPR024185">
    <property type="entry name" value="FTHF_cligase-like_sf"/>
</dbReference>
<comment type="caution">
    <text evidence="6">The sequence shown here is derived from an EMBL/GenBank/DDBJ whole genome shotgun (WGS) entry which is preliminary data.</text>
</comment>
<keyword evidence="4" id="KW-0411">Iron-sulfur</keyword>
<evidence type="ECO:0000256" key="2">
    <source>
        <dbReference type="ARBA" id="ARBA00022723"/>
    </source>
</evidence>